<organism evidence="2 3">
    <name type="scientific">Sphingobium fluviale</name>
    <dbReference type="NCBI Taxonomy" id="2506423"/>
    <lineage>
        <taxon>Bacteria</taxon>
        <taxon>Pseudomonadati</taxon>
        <taxon>Pseudomonadota</taxon>
        <taxon>Alphaproteobacteria</taxon>
        <taxon>Sphingomonadales</taxon>
        <taxon>Sphingomonadaceae</taxon>
        <taxon>Sphingobium</taxon>
    </lineage>
</organism>
<dbReference type="SFLD" id="SFLDG00358">
    <property type="entry name" value="Main_(cytGST)"/>
    <property type="match status" value="1"/>
</dbReference>
<dbReference type="CDD" id="cd03046">
    <property type="entry name" value="GST_N_GTT1_like"/>
    <property type="match status" value="1"/>
</dbReference>
<dbReference type="InterPro" id="IPR036282">
    <property type="entry name" value="Glutathione-S-Trfase_C_sf"/>
</dbReference>
<protein>
    <submittedName>
        <fullName evidence="2">Glutathione S-transferase family protein</fullName>
    </submittedName>
</protein>
<dbReference type="PANTHER" id="PTHR44051:SF8">
    <property type="entry name" value="GLUTATHIONE S-TRANSFERASE GSTA"/>
    <property type="match status" value="1"/>
</dbReference>
<dbReference type="OrthoDB" id="5740960at2"/>
<evidence type="ECO:0000259" key="1">
    <source>
        <dbReference type="PROSITE" id="PS50404"/>
    </source>
</evidence>
<dbReference type="PANTHER" id="PTHR44051">
    <property type="entry name" value="GLUTATHIONE S-TRANSFERASE-RELATED"/>
    <property type="match status" value="1"/>
</dbReference>
<reference evidence="3" key="1">
    <citation type="submission" date="2019-01" db="EMBL/GenBank/DDBJ databases">
        <title>Cytophagaceae bacterium strain CAR-16.</title>
        <authorList>
            <person name="Chen W.-M."/>
        </authorList>
    </citation>
    <scope>NUCLEOTIDE SEQUENCE [LARGE SCALE GENOMIC DNA]</scope>
    <source>
        <strain evidence="3">CHR27</strain>
    </source>
</reference>
<accession>A0A4Q1KH67</accession>
<dbReference type="Proteomes" id="UP000290958">
    <property type="component" value="Unassembled WGS sequence"/>
</dbReference>
<dbReference type="SFLD" id="SFLDS00019">
    <property type="entry name" value="Glutathione_Transferase_(cytos"/>
    <property type="match status" value="1"/>
</dbReference>
<dbReference type="PROSITE" id="PS50404">
    <property type="entry name" value="GST_NTER"/>
    <property type="match status" value="1"/>
</dbReference>
<dbReference type="Gene3D" id="1.20.1050.10">
    <property type="match status" value="1"/>
</dbReference>
<evidence type="ECO:0000313" key="2">
    <source>
        <dbReference type="EMBL" id="RXR29068.1"/>
    </source>
</evidence>
<feature type="domain" description="GST N-terminal" evidence="1">
    <location>
        <begin position="2"/>
        <end position="82"/>
    </location>
</feature>
<gene>
    <name evidence="2" type="ORF">EQG66_08330</name>
</gene>
<dbReference type="RefSeq" id="WP_129404134.1">
    <property type="nucleotide sequence ID" value="NZ_SBKP01000006.1"/>
</dbReference>
<proteinExistence type="predicted"/>
<dbReference type="SUPFAM" id="SSF47616">
    <property type="entry name" value="GST C-terminal domain-like"/>
    <property type="match status" value="1"/>
</dbReference>
<name>A0A4Q1KH67_9SPHN</name>
<dbReference type="Pfam" id="PF02798">
    <property type="entry name" value="GST_N"/>
    <property type="match status" value="1"/>
</dbReference>
<keyword evidence="2" id="KW-0808">Transferase</keyword>
<dbReference type="InterPro" id="IPR004045">
    <property type="entry name" value="Glutathione_S-Trfase_N"/>
</dbReference>
<dbReference type="EMBL" id="SBKP01000006">
    <property type="protein sequence ID" value="RXR29068.1"/>
    <property type="molecule type" value="Genomic_DNA"/>
</dbReference>
<sequence>MPADLIFYTNPQSRGQTVRWMVEEIGAPYETVLLEYGTTMKSAEYLAINPMGKVPALAHKGTVVTEAPAICAYLAEAFPDAGLKPDSDGLADYFRWLFFAAGPIEAAFSNQAAGFVPPEDKRATFGYGTFELAIETLEGAVTGKRFIAGHSFSAADVYVGSMINFLRDCQDFRVWAGIMGKKETHYVPTQGAVDSG</sequence>
<comment type="caution">
    <text evidence="2">The sequence shown here is derived from an EMBL/GenBank/DDBJ whole genome shotgun (WGS) entry which is preliminary data.</text>
</comment>
<keyword evidence="3" id="KW-1185">Reference proteome</keyword>
<dbReference type="AlphaFoldDB" id="A0A4Q1KH67"/>
<dbReference type="InterPro" id="IPR036249">
    <property type="entry name" value="Thioredoxin-like_sf"/>
</dbReference>
<evidence type="ECO:0000313" key="3">
    <source>
        <dbReference type="Proteomes" id="UP000290958"/>
    </source>
</evidence>
<dbReference type="Gene3D" id="3.40.30.10">
    <property type="entry name" value="Glutaredoxin"/>
    <property type="match status" value="1"/>
</dbReference>
<dbReference type="InterPro" id="IPR040079">
    <property type="entry name" value="Glutathione_S-Trfase"/>
</dbReference>
<dbReference type="SUPFAM" id="SSF52833">
    <property type="entry name" value="Thioredoxin-like"/>
    <property type="match status" value="1"/>
</dbReference>
<dbReference type="CDD" id="cd03207">
    <property type="entry name" value="GST_C_8"/>
    <property type="match status" value="1"/>
</dbReference>
<dbReference type="GO" id="GO:0016740">
    <property type="term" value="F:transferase activity"/>
    <property type="evidence" value="ECO:0007669"/>
    <property type="project" value="UniProtKB-KW"/>
</dbReference>
<dbReference type="SFLD" id="SFLDG01150">
    <property type="entry name" value="Main.1:_Beta-like"/>
    <property type="match status" value="1"/>
</dbReference>